<dbReference type="Pfam" id="PF01957">
    <property type="entry name" value="NfeD"/>
    <property type="match status" value="1"/>
</dbReference>
<evidence type="ECO:0000256" key="3">
    <source>
        <dbReference type="ARBA" id="ARBA00022989"/>
    </source>
</evidence>
<feature type="transmembrane region" description="Helical" evidence="5">
    <location>
        <begin position="55"/>
        <end position="73"/>
    </location>
</feature>
<feature type="transmembrane region" description="Helical" evidence="5">
    <location>
        <begin position="32"/>
        <end position="49"/>
    </location>
</feature>
<keyword evidence="9" id="KW-1185">Reference proteome</keyword>
<evidence type="ECO:0000256" key="2">
    <source>
        <dbReference type="ARBA" id="ARBA00022692"/>
    </source>
</evidence>
<evidence type="ECO:0000259" key="6">
    <source>
        <dbReference type="Pfam" id="PF01957"/>
    </source>
</evidence>
<dbReference type="InterPro" id="IPR056739">
    <property type="entry name" value="NfeD_membrane"/>
</dbReference>
<dbReference type="Gene3D" id="2.40.50.140">
    <property type="entry name" value="Nucleic acid-binding proteins"/>
    <property type="match status" value="1"/>
</dbReference>
<keyword evidence="8" id="KW-0378">Hydrolase</keyword>
<comment type="caution">
    <text evidence="8">The sequence shown here is derived from an EMBL/GenBank/DDBJ whole genome shotgun (WGS) entry which is preliminary data.</text>
</comment>
<proteinExistence type="predicted"/>
<dbReference type="PANTHER" id="PTHR33507">
    <property type="entry name" value="INNER MEMBRANE PROTEIN YBBJ"/>
    <property type="match status" value="1"/>
</dbReference>
<dbReference type="EMBL" id="JABAFA010000026">
    <property type="protein sequence ID" value="NMD99302.1"/>
    <property type="molecule type" value="Genomic_DNA"/>
</dbReference>
<dbReference type="Proteomes" id="UP000543804">
    <property type="component" value="Unassembled WGS sequence"/>
</dbReference>
<evidence type="ECO:0000256" key="5">
    <source>
        <dbReference type="SAM" id="Phobius"/>
    </source>
</evidence>
<organism evidence="8 9">
    <name type="scientific">Selenomonas bovis</name>
    <dbReference type="NCBI Taxonomy" id="416586"/>
    <lineage>
        <taxon>Bacteria</taxon>
        <taxon>Bacillati</taxon>
        <taxon>Bacillota</taxon>
        <taxon>Negativicutes</taxon>
        <taxon>Selenomonadales</taxon>
        <taxon>Selenomonadaceae</taxon>
        <taxon>Selenomonas</taxon>
    </lineage>
</organism>
<evidence type="ECO:0000313" key="9">
    <source>
        <dbReference type="Proteomes" id="UP000543804"/>
    </source>
</evidence>
<dbReference type="Pfam" id="PF24961">
    <property type="entry name" value="NfeD_membrane"/>
    <property type="match status" value="1"/>
</dbReference>
<keyword evidence="2 5" id="KW-0812">Transmembrane</keyword>
<feature type="domain" description="NfeD-like C-terminal" evidence="6">
    <location>
        <begin position="155"/>
        <end position="210"/>
    </location>
</feature>
<comment type="subcellular location">
    <subcellularLocation>
        <location evidence="1">Membrane</location>
        <topology evidence="1">Multi-pass membrane protein</topology>
    </subcellularLocation>
</comment>
<dbReference type="AlphaFoldDB" id="A0A848BA43"/>
<sequence>MDVAVVTLPAVKMLLVAIMLLGILVEIKTGGMGAGVLLGLVAAAVFWGSQYVEGLVSLYMVAVFFAGILCIGVEMLLPTAGLLAGVGAALLLYSLVLALGGDVSAIGVLLGAALLAAAVFALIVKRLPSSRLWRRLVLKDASTSRRGFVSAPPRESLVGKRGVVRTELRPAGTALIDGRPVDVVSEGAFLPKGTAVRVIAVEGMRVVVRREEETETR</sequence>
<dbReference type="PANTHER" id="PTHR33507:SF3">
    <property type="entry name" value="INNER MEMBRANE PROTEIN YBBJ"/>
    <property type="match status" value="1"/>
</dbReference>
<dbReference type="RefSeq" id="WP_170077667.1">
    <property type="nucleotide sequence ID" value="NZ_JABAFA010000026.1"/>
</dbReference>
<gene>
    <name evidence="8" type="ORF">HF878_07460</name>
</gene>
<feature type="domain" description="NfeD integral membrane" evidence="7">
    <location>
        <begin position="11"/>
        <end position="124"/>
    </location>
</feature>
<evidence type="ECO:0000313" key="8">
    <source>
        <dbReference type="EMBL" id="NMD99302.1"/>
    </source>
</evidence>
<keyword evidence="4 5" id="KW-0472">Membrane</keyword>
<dbReference type="InterPro" id="IPR002810">
    <property type="entry name" value="NfeD-like_C"/>
</dbReference>
<name>A0A848BA43_9FIRM</name>
<feature type="transmembrane region" description="Helical" evidence="5">
    <location>
        <begin position="80"/>
        <end position="99"/>
    </location>
</feature>
<keyword evidence="3 5" id="KW-1133">Transmembrane helix</keyword>
<protein>
    <submittedName>
        <fullName evidence="8">Serine protease</fullName>
    </submittedName>
</protein>
<evidence type="ECO:0000256" key="1">
    <source>
        <dbReference type="ARBA" id="ARBA00004141"/>
    </source>
</evidence>
<dbReference type="InterPro" id="IPR012340">
    <property type="entry name" value="NA-bd_OB-fold"/>
</dbReference>
<accession>A0A848BA43</accession>
<reference evidence="8 9" key="1">
    <citation type="submission" date="2020-04" db="EMBL/GenBank/DDBJ databases">
        <authorList>
            <person name="Hitch T.C.A."/>
            <person name="Wylensek D."/>
            <person name="Clavel T."/>
        </authorList>
    </citation>
    <scope>NUCLEOTIDE SEQUENCE [LARGE SCALE GENOMIC DNA]</scope>
    <source>
        <strain evidence="8 9">PG-130-P53-12</strain>
    </source>
</reference>
<feature type="transmembrane region" description="Helical" evidence="5">
    <location>
        <begin position="6"/>
        <end position="25"/>
    </location>
</feature>
<dbReference type="GO" id="GO:0006508">
    <property type="term" value="P:proteolysis"/>
    <property type="evidence" value="ECO:0007669"/>
    <property type="project" value="UniProtKB-KW"/>
</dbReference>
<feature type="transmembrane region" description="Helical" evidence="5">
    <location>
        <begin position="105"/>
        <end position="124"/>
    </location>
</feature>
<evidence type="ECO:0000256" key="4">
    <source>
        <dbReference type="ARBA" id="ARBA00023136"/>
    </source>
</evidence>
<dbReference type="GO" id="GO:0005886">
    <property type="term" value="C:plasma membrane"/>
    <property type="evidence" value="ECO:0007669"/>
    <property type="project" value="TreeGrafter"/>
</dbReference>
<dbReference type="InterPro" id="IPR052165">
    <property type="entry name" value="Membrane_assoc_protease"/>
</dbReference>
<keyword evidence="8" id="KW-0645">Protease</keyword>
<evidence type="ECO:0000259" key="7">
    <source>
        <dbReference type="Pfam" id="PF24961"/>
    </source>
</evidence>
<dbReference type="GO" id="GO:0008233">
    <property type="term" value="F:peptidase activity"/>
    <property type="evidence" value="ECO:0007669"/>
    <property type="project" value="UniProtKB-KW"/>
</dbReference>
<dbReference type="SUPFAM" id="SSF141322">
    <property type="entry name" value="NfeD domain-like"/>
    <property type="match status" value="1"/>
</dbReference>